<dbReference type="OrthoDB" id="2121421at2759"/>
<dbReference type="Proteomes" id="UP000193920">
    <property type="component" value="Unassembled WGS sequence"/>
</dbReference>
<comment type="caution">
    <text evidence="6">The sequence shown here is derived from an EMBL/GenBank/DDBJ whole genome shotgun (WGS) entry which is preliminary data.</text>
</comment>
<protein>
    <recommendedName>
        <fullName evidence="5">Glycoside hydrolase family 5 domain-containing protein</fullName>
    </recommendedName>
</protein>
<dbReference type="GO" id="GO:0000272">
    <property type="term" value="P:polysaccharide catabolic process"/>
    <property type="evidence" value="ECO:0007669"/>
    <property type="project" value="InterPro"/>
</dbReference>
<comment type="similarity">
    <text evidence="1 4">Belongs to the glycosyl hydrolase 5 (cellulase A) family.</text>
</comment>
<dbReference type="STRING" id="1754190.A0A1Y2AIQ5"/>
<evidence type="ECO:0000256" key="1">
    <source>
        <dbReference type="ARBA" id="ARBA00005641"/>
    </source>
</evidence>
<sequence>MIPTYIASINDNATVRFKLQSNYNKIIESLYSYNPYKFALNTSKVSVNKFSNTSEIDWIMSKIKSTFINKNIPVIIGELGSINRNNEVEHANWGKCYISKAKFIGVPCIL</sequence>
<accession>A0A1Y2AIQ5</accession>
<evidence type="ECO:0000256" key="2">
    <source>
        <dbReference type="ARBA" id="ARBA00022801"/>
    </source>
</evidence>
<name>A0A1Y2AIQ5_9FUNG</name>
<organism evidence="6 7">
    <name type="scientific">Neocallimastix californiae</name>
    <dbReference type="NCBI Taxonomy" id="1754190"/>
    <lineage>
        <taxon>Eukaryota</taxon>
        <taxon>Fungi</taxon>
        <taxon>Fungi incertae sedis</taxon>
        <taxon>Chytridiomycota</taxon>
        <taxon>Chytridiomycota incertae sedis</taxon>
        <taxon>Neocallimastigomycetes</taxon>
        <taxon>Neocallimastigales</taxon>
        <taxon>Neocallimastigaceae</taxon>
        <taxon>Neocallimastix</taxon>
    </lineage>
</organism>
<dbReference type="InterPro" id="IPR017853">
    <property type="entry name" value="GH"/>
</dbReference>
<evidence type="ECO:0000313" key="6">
    <source>
        <dbReference type="EMBL" id="ORY21815.1"/>
    </source>
</evidence>
<evidence type="ECO:0000256" key="4">
    <source>
        <dbReference type="RuleBase" id="RU361153"/>
    </source>
</evidence>
<dbReference type="InterPro" id="IPR001547">
    <property type="entry name" value="Glyco_hydro_5"/>
</dbReference>
<dbReference type="GO" id="GO:0004553">
    <property type="term" value="F:hydrolase activity, hydrolyzing O-glycosyl compounds"/>
    <property type="evidence" value="ECO:0007669"/>
    <property type="project" value="InterPro"/>
</dbReference>
<evidence type="ECO:0000313" key="7">
    <source>
        <dbReference type="Proteomes" id="UP000193920"/>
    </source>
</evidence>
<dbReference type="SUPFAM" id="SSF51445">
    <property type="entry name" value="(Trans)glycosidases"/>
    <property type="match status" value="1"/>
</dbReference>
<keyword evidence="3 4" id="KW-0326">Glycosidase</keyword>
<dbReference type="Pfam" id="PF00150">
    <property type="entry name" value="Cellulase"/>
    <property type="match status" value="1"/>
</dbReference>
<evidence type="ECO:0000256" key="3">
    <source>
        <dbReference type="ARBA" id="ARBA00023295"/>
    </source>
</evidence>
<dbReference type="EMBL" id="MCOG01000258">
    <property type="protein sequence ID" value="ORY21815.1"/>
    <property type="molecule type" value="Genomic_DNA"/>
</dbReference>
<proteinExistence type="inferred from homology"/>
<feature type="domain" description="Glycoside hydrolase family 5" evidence="5">
    <location>
        <begin position="18"/>
        <end position="94"/>
    </location>
</feature>
<gene>
    <name evidence="6" type="ORF">LY90DRAFT_515863</name>
</gene>
<dbReference type="Gene3D" id="3.20.20.80">
    <property type="entry name" value="Glycosidases"/>
    <property type="match status" value="1"/>
</dbReference>
<reference evidence="6 7" key="1">
    <citation type="submission" date="2016-08" db="EMBL/GenBank/DDBJ databases">
        <title>A Parts List for Fungal Cellulosomes Revealed by Comparative Genomics.</title>
        <authorList>
            <consortium name="DOE Joint Genome Institute"/>
            <person name="Haitjema C.H."/>
            <person name="Gilmore S.P."/>
            <person name="Henske J.K."/>
            <person name="Solomon K.V."/>
            <person name="De Groot R."/>
            <person name="Kuo A."/>
            <person name="Mondo S.J."/>
            <person name="Salamov A.A."/>
            <person name="Labutti K."/>
            <person name="Zhao Z."/>
            <person name="Chiniquy J."/>
            <person name="Barry K."/>
            <person name="Brewer H.M."/>
            <person name="Purvine S.O."/>
            <person name="Wright A.T."/>
            <person name="Boxma B."/>
            <person name="Van Alen T."/>
            <person name="Hackstein J.H."/>
            <person name="Baker S.E."/>
            <person name="Grigoriev I.V."/>
            <person name="O'Malley M.A."/>
        </authorList>
    </citation>
    <scope>NUCLEOTIDE SEQUENCE [LARGE SCALE GENOMIC DNA]</scope>
    <source>
        <strain evidence="6 7">G1</strain>
    </source>
</reference>
<keyword evidence="7" id="KW-1185">Reference proteome</keyword>
<keyword evidence="2 4" id="KW-0378">Hydrolase</keyword>
<dbReference type="AlphaFoldDB" id="A0A1Y2AIQ5"/>
<evidence type="ECO:0000259" key="5">
    <source>
        <dbReference type="Pfam" id="PF00150"/>
    </source>
</evidence>